<accession>A0A1C7MDI7</accession>
<name>A0A1C7MDI7_GRIFR</name>
<organism evidence="1 2">
    <name type="scientific">Grifola frondosa</name>
    <name type="common">Maitake</name>
    <name type="synonym">Polyporus frondosus</name>
    <dbReference type="NCBI Taxonomy" id="5627"/>
    <lineage>
        <taxon>Eukaryota</taxon>
        <taxon>Fungi</taxon>
        <taxon>Dikarya</taxon>
        <taxon>Basidiomycota</taxon>
        <taxon>Agaricomycotina</taxon>
        <taxon>Agaricomycetes</taxon>
        <taxon>Polyporales</taxon>
        <taxon>Grifolaceae</taxon>
        <taxon>Grifola</taxon>
    </lineage>
</organism>
<sequence>MIHFTFADTANVAAVAKLAEARVRYQSADRSQWTPIYVNAPFKRSDHSSIRYHFTGDGKTQRATQPQHSPWIPKI</sequence>
<protein>
    <submittedName>
        <fullName evidence="1">Uncharacterized protein</fullName>
    </submittedName>
</protein>
<dbReference type="AlphaFoldDB" id="A0A1C7MDI7"/>
<reference evidence="1 2" key="1">
    <citation type="submission" date="2016-03" db="EMBL/GenBank/DDBJ databases">
        <title>Whole genome sequencing of Grifola frondosa 9006-11.</title>
        <authorList>
            <person name="Min B."/>
            <person name="Park H."/>
            <person name="Kim J.-G."/>
            <person name="Cho H."/>
            <person name="Oh Y.-L."/>
            <person name="Kong W.-S."/>
            <person name="Choi I.-G."/>
        </authorList>
    </citation>
    <scope>NUCLEOTIDE SEQUENCE [LARGE SCALE GENOMIC DNA]</scope>
    <source>
        <strain evidence="1 2">9006-11</strain>
    </source>
</reference>
<keyword evidence="2" id="KW-1185">Reference proteome</keyword>
<dbReference type="EMBL" id="LUGG01000005">
    <property type="protein sequence ID" value="OBZ74995.1"/>
    <property type="molecule type" value="Genomic_DNA"/>
</dbReference>
<proteinExistence type="predicted"/>
<gene>
    <name evidence="1" type="ORF">A0H81_05061</name>
</gene>
<evidence type="ECO:0000313" key="1">
    <source>
        <dbReference type="EMBL" id="OBZ74995.1"/>
    </source>
</evidence>
<dbReference type="Proteomes" id="UP000092993">
    <property type="component" value="Unassembled WGS sequence"/>
</dbReference>
<evidence type="ECO:0000313" key="2">
    <source>
        <dbReference type="Proteomes" id="UP000092993"/>
    </source>
</evidence>
<comment type="caution">
    <text evidence="1">The sequence shown here is derived from an EMBL/GenBank/DDBJ whole genome shotgun (WGS) entry which is preliminary data.</text>
</comment>